<proteinExistence type="predicted"/>
<evidence type="ECO:0000313" key="2">
    <source>
        <dbReference type="EMBL" id="KAJ1159700.1"/>
    </source>
</evidence>
<feature type="compositionally biased region" description="Polar residues" evidence="1">
    <location>
        <begin position="79"/>
        <end position="90"/>
    </location>
</feature>
<reference evidence="2" key="1">
    <citation type="journal article" date="2022" name="bioRxiv">
        <title>Sequencing and chromosome-scale assembly of the giantPleurodeles waltlgenome.</title>
        <authorList>
            <person name="Brown T."/>
            <person name="Elewa A."/>
            <person name="Iarovenko S."/>
            <person name="Subramanian E."/>
            <person name="Araus A.J."/>
            <person name="Petzold A."/>
            <person name="Susuki M."/>
            <person name="Suzuki K.-i.T."/>
            <person name="Hayashi T."/>
            <person name="Toyoda A."/>
            <person name="Oliveira C."/>
            <person name="Osipova E."/>
            <person name="Leigh N.D."/>
            <person name="Simon A."/>
            <person name="Yun M.H."/>
        </authorList>
    </citation>
    <scope>NUCLEOTIDE SEQUENCE</scope>
    <source>
        <strain evidence="2">20211129_DDA</strain>
        <tissue evidence="2">Liver</tissue>
    </source>
</reference>
<sequence length="110" mass="11394">MPRKLNAKKESQLPGVSARRGPGPLHSGTHLKRTTCPATISSVPTGAYQGSLSATLSASSVFARAQSSSSSQAARSMSPDRTATSASRCSVSLVASRRPDPLWGHACAQE</sequence>
<dbReference type="EMBL" id="JANPWB010000008">
    <property type="protein sequence ID" value="KAJ1159700.1"/>
    <property type="molecule type" value="Genomic_DNA"/>
</dbReference>
<name>A0AAV7S7I0_PLEWA</name>
<keyword evidence="3" id="KW-1185">Reference proteome</keyword>
<comment type="caution">
    <text evidence="2">The sequence shown here is derived from an EMBL/GenBank/DDBJ whole genome shotgun (WGS) entry which is preliminary data.</text>
</comment>
<protein>
    <submittedName>
        <fullName evidence="2">Uncharacterized protein</fullName>
    </submittedName>
</protein>
<accession>A0AAV7S7I0</accession>
<evidence type="ECO:0000313" key="3">
    <source>
        <dbReference type="Proteomes" id="UP001066276"/>
    </source>
</evidence>
<feature type="compositionally biased region" description="Low complexity" evidence="1">
    <location>
        <begin position="65"/>
        <end position="77"/>
    </location>
</feature>
<gene>
    <name evidence="2" type="ORF">NDU88_000205</name>
</gene>
<feature type="region of interest" description="Disordered" evidence="1">
    <location>
        <begin position="65"/>
        <end position="91"/>
    </location>
</feature>
<feature type="region of interest" description="Disordered" evidence="1">
    <location>
        <begin position="1"/>
        <end position="36"/>
    </location>
</feature>
<dbReference type="Proteomes" id="UP001066276">
    <property type="component" value="Chromosome 4_2"/>
</dbReference>
<evidence type="ECO:0000256" key="1">
    <source>
        <dbReference type="SAM" id="MobiDB-lite"/>
    </source>
</evidence>
<dbReference type="AlphaFoldDB" id="A0AAV7S7I0"/>
<organism evidence="2 3">
    <name type="scientific">Pleurodeles waltl</name>
    <name type="common">Iberian ribbed newt</name>
    <dbReference type="NCBI Taxonomy" id="8319"/>
    <lineage>
        <taxon>Eukaryota</taxon>
        <taxon>Metazoa</taxon>
        <taxon>Chordata</taxon>
        <taxon>Craniata</taxon>
        <taxon>Vertebrata</taxon>
        <taxon>Euteleostomi</taxon>
        <taxon>Amphibia</taxon>
        <taxon>Batrachia</taxon>
        <taxon>Caudata</taxon>
        <taxon>Salamandroidea</taxon>
        <taxon>Salamandridae</taxon>
        <taxon>Pleurodelinae</taxon>
        <taxon>Pleurodeles</taxon>
    </lineage>
</organism>